<dbReference type="InterPro" id="IPR036291">
    <property type="entry name" value="NAD(P)-bd_dom_sf"/>
</dbReference>
<reference evidence="6" key="1">
    <citation type="submission" date="2016-10" db="EMBL/GenBank/DDBJ databases">
        <authorList>
            <person name="Varghese N."/>
            <person name="Submissions S."/>
        </authorList>
    </citation>
    <scope>NUCLEOTIDE SEQUENCE [LARGE SCALE GENOMIC DNA]</scope>
    <source>
        <strain evidence="6">CGMCC 1.8946</strain>
    </source>
</reference>
<evidence type="ECO:0000256" key="1">
    <source>
        <dbReference type="ARBA" id="ARBA00009080"/>
    </source>
</evidence>
<feature type="domain" description="6-phosphogluconate dehydrogenase NADP-binding" evidence="3">
    <location>
        <begin position="3"/>
        <end position="158"/>
    </location>
</feature>
<evidence type="ECO:0000313" key="6">
    <source>
        <dbReference type="Proteomes" id="UP000198601"/>
    </source>
</evidence>
<dbReference type="Gene3D" id="3.40.50.720">
    <property type="entry name" value="NAD(P)-binding Rossmann-like Domain"/>
    <property type="match status" value="1"/>
</dbReference>
<dbReference type="GO" id="GO:0050661">
    <property type="term" value="F:NADP binding"/>
    <property type="evidence" value="ECO:0007669"/>
    <property type="project" value="InterPro"/>
</dbReference>
<dbReference type="EMBL" id="FMTT01000042">
    <property type="protein sequence ID" value="SCW76340.1"/>
    <property type="molecule type" value="Genomic_DNA"/>
</dbReference>
<keyword evidence="6" id="KW-1185">Reference proteome</keyword>
<dbReference type="InterPro" id="IPR051265">
    <property type="entry name" value="HIBADH-related_NP60_sf"/>
</dbReference>
<dbReference type="GO" id="GO:0016491">
    <property type="term" value="F:oxidoreductase activity"/>
    <property type="evidence" value="ECO:0007669"/>
    <property type="project" value="UniProtKB-KW"/>
</dbReference>
<accession>A0A1G4T4G8</accession>
<dbReference type="PANTHER" id="PTHR43580:SF2">
    <property type="entry name" value="CYTOKINE-LIKE NUCLEAR FACTOR N-PAC"/>
    <property type="match status" value="1"/>
</dbReference>
<dbReference type="InterPro" id="IPR015815">
    <property type="entry name" value="HIBADH-related"/>
</dbReference>
<protein>
    <submittedName>
        <fullName evidence="5">3-hydroxyisobutyrate dehydrogenase</fullName>
    </submittedName>
</protein>
<dbReference type="SUPFAM" id="SSF51735">
    <property type="entry name" value="NAD(P)-binding Rossmann-fold domains"/>
    <property type="match status" value="1"/>
</dbReference>
<dbReference type="PANTHER" id="PTHR43580">
    <property type="entry name" value="OXIDOREDUCTASE GLYR1-RELATED"/>
    <property type="match status" value="1"/>
</dbReference>
<dbReference type="Gene3D" id="1.10.1040.10">
    <property type="entry name" value="N-(1-d-carboxylethyl)-l-norvaline Dehydrogenase, domain 2"/>
    <property type="match status" value="1"/>
</dbReference>
<dbReference type="InterPro" id="IPR013328">
    <property type="entry name" value="6PGD_dom2"/>
</dbReference>
<dbReference type="InterPro" id="IPR048666">
    <property type="entry name" value="RedAm-like_C"/>
</dbReference>
<keyword evidence="2" id="KW-0560">Oxidoreductase</keyword>
<name>A0A1G4T4G8_9BACL</name>
<dbReference type="RefSeq" id="WP_167670282.1">
    <property type="nucleotide sequence ID" value="NZ_FMTT01000042.1"/>
</dbReference>
<feature type="domain" description="NADPH-dependent reductive aminase-like C-terminal" evidence="4">
    <location>
        <begin position="164"/>
        <end position="287"/>
    </location>
</feature>
<evidence type="ECO:0000259" key="3">
    <source>
        <dbReference type="Pfam" id="PF03446"/>
    </source>
</evidence>
<evidence type="ECO:0000259" key="4">
    <source>
        <dbReference type="Pfam" id="PF21761"/>
    </source>
</evidence>
<evidence type="ECO:0000256" key="2">
    <source>
        <dbReference type="ARBA" id="ARBA00023002"/>
    </source>
</evidence>
<dbReference type="STRING" id="624147.SAMN04487970_104249"/>
<comment type="similarity">
    <text evidence="1">Belongs to the HIBADH-related family.</text>
</comment>
<dbReference type="Proteomes" id="UP000198601">
    <property type="component" value="Unassembled WGS sequence"/>
</dbReference>
<gene>
    <name evidence="5" type="ORF">SAMN04487970_104249</name>
</gene>
<dbReference type="AlphaFoldDB" id="A0A1G4T4G8"/>
<dbReference type="PIRSF" id="PIRSF000103">
    <property type="entry name" value="HIBADH"/>
    <property type="match status" value="1"/>
</dbReference>
<dbReference type="Pfam" id="PF21761">
    <property type="entry name" value="RedAm-like_C"/>
    <property type="match status" value="1"/>
</dbReference>
<sequence length="289" mass="30932">MAKITVVGCGIMGSAIVNAFLVEKHTVTIVDTNEAATKPFVERRATYASQLSDALDSDFILLNLPNHKIVESILHSLPSGSLSGKIIVNTTTATPKDVRAVDKMLTDEGALYLDAAIECYPAEIGKEKGYLFYSGSAEAFAKTKDALSALAAKSEYLGENVVGATVMDLAIINTHYGMVASMLEGVALCIKNDIPVETYINQAKAIAPLAFDSPLRQISTDLLHYTGEFVDANEATLEIETNALASIVQALRDSGVKTELSETILKMMEGTIAKGYGNKNFTSIISEIL</sequence>
<proteinExistence type="inferred from homology"/>
<evidence type="ECO:0000313" key="5">
    <source>
        <dbReference type="EMBL" id="SCW76340.1"/>
    </source>
</evidence>
<dbReference type="InterPro" id="IPR006115">
    <property type="entry name" value="6PGDH_NADP-bd"/>
</dbReference>
<organism evidence="5 6">
    <name type="scientific">Paenibacillus tianmuensis</name>
    <dbReference type="NCBI Taxonomy" id="624147"/>
    <lineage>
        <taxon>Bacteria</taxon>
        <taxon>Bacillati</taxon>
        <taxon>Bacillota</taxon>
        <taxon>Bacilli</taxon>
        <taxon>Bacillales</taxon>
        <taxon>Paenibacillaceae</taxon>
        <taxon>Paenibacillus</taxon>
    </lineage>
</organism>
<dbReference type="Pfam" id="PF03446">
    <property type="entry name" value="NAD_binding_2"/>
    <property type="match status" value="1"/>
</dbReference>